<sequence length="281" mass="31066">MDAESAGPLCVEIPRGGVCPWWMISNLLSTYKEDLKSSSAELVYGEPLRLPGDFFQPDEESTVDMSDYVARLQLFVRQLQPSPASRNGSQKSSFIFEDLATAPHIFLRDDAGAGCLKPAYTGPHESSRTRRQGVQTRSQWSSISSHTASQHQPQGSIAALNDASWTFGSTRRHYPDLIFAAHERRAAAPELPSPSSEENLPLWPSYTGDPRLSTAAARSKLQPSQRSHQTSYPFLIRSSISSHTARQHQPQGSIAALNDASWTFGSTRQHYPDLIFAAHDQ</sequence>
<organism evidence="2 3">
    <name type="scientific">Chilo suppressalis</name>
    <name type="common">Asiatic rice borer moth</name>
    <dbReference type="NCBI Taxonomy" id="168631"/>
    <lineage>
        <taxon>Eukaryota</taxon>
        <taxon>Metazoa</taxon>
        <taxon>Ecdysozoa</taxon>
        <taxon>Arthropoda</taxon>
        <taxon>Hexapoda</taxon>
        <taxon>Insecta</taxon>
        <taxon>Pterygota</taxon>
        <taxon>Neoptera</taxon>
        <taxon>Endopterygota</taxon>
        <taxon>Lepidoptera</taxon>
        <taxon>Glossata</taxon>
        <taxon>Ditrysia</taxon>
        <taxon>Pyraloidea</taxon>
        <taxon>Crambidae</taxon>
        <taxon>Crambinae</taxon>
        <taxon>Chilo</taxon>
    </lineage>
</organism>
<dbReference type="EMBL" id="OU963896">
    <property type="protein sequence ID" value="CAH0404903.1"/>
    <property type="molecule type" value="Genomic_DNA"/>
</dbReference>
<evidence type="ECO:0000313" key="3">
    <source>
        <dbReference type="Proteomes" id="UP001153292"/>
    </source>
</evidence>
<proteinExistence type="predicted"/>
<name>A0ABN8B695_CHISP</name>
<keyword evidence="3" id="KW-1185">Reference proteome</keyword>
<feature type="region of interest" description="Disordered" evidence="1">
    <location>
        <begin position="118"/>
        <end position="154"/>
    </location>
</feature>
<evidence type="ECO:0000256" key="1">
    <source>
        <dbReference type="SAM" id="MobiDB-lite"/>
    </source>
</evidence>
<gene>
    <name evidence="2" type="ORF">CHILSU_LOCUS8252</name>
</gene>
<accession>A0ABN8B695</accession>
<feature type="compositionally biased region" description="Polar residues" evidence="1">
    <location>
        <begin position="132"/>
        <end position="154"/>
    </location>
</feature>
<dbReference type="PANTHER" id="PTHR38681:SF1">
    <property type="entry name" value="RETROVIRUS-RELATED POL POLYPROTEIN FROM TRANSPOSON 412-LIKE PROTEIN"/>
    <property type="match status" value="1"/>
</dbReference>
<protein>
    <submittedName>
        <fullName evidence="2">Uncharacterized protein</fullName>
    </submittedName>
</protein>
<dbReference type="Proteomes" id="UP001153292">
    <property type="component" value="Chromosome 3"/>
</dbReference>
<evidence type="ECO:0000313" key="2">
    <source>
        <dbReference type="EMBL" id="CAH0404903.1"/>
    </source>
</evidence>
<reference evidence="2" key="1">
    <citation type="submission" date="2021-12" db="EMBL/GenBank/DDBJ databases">
        <authorList>
            <person name="King R."/>
        </authorList>
    </citation>
    <scope>NUCLEOTIDE SEQUENCE</scope>
</reference>
<dbReference type="PANTHER" id="PTHR38681">
    <property type="entry name" value="RETROVIRUS-RELATED POL POLYPROTEIN FROM TRANSPOSON 412-LIKE PROTEIN-RELATED"/>
    <property type="match status" value="1"/>
</dbReference>